<evidence type="ECO:0000256" key="1">
    <source>
        <dbReference type="SAM" id="Phobius"/>
    </source>
</evidence>
<proteinExistence type="predicted"/>
<organism evidence="2">
    <name type="scientific">marine metagenome</name>
    <dbReference type="NCBI Taxonomy" id="408172"/>
    <lineage>
        <taxon>unclassified sequences</taxon>
        <taxon>metagenomes</taxon>
        <taxon>ecological metagenomes</taxon>
    </lineage>
</organism>
<accession>A0A383BPZ9</accession>
<evidence type="ECO:0000313" key="2">
    <source>
        <dbReference type="EMBL" id="SVE21930.1"/>
    </source>
</evidence>
<keyword evidence="1" id="KW-1133">Transmembrane helix</keyword>
<sequence length="47" mass="5351">YKFQERSEGADEILIWIPQISVSLGSAIFFICVVHQLILKIFGKKNA</sequence>
<reference evidence="2" key="1">
    <citation type="submission" date="2018-05" db="EMBL/GenBank/DDBJ databases">
        <authorList>
            <person name="Lanie J.A."/>
            <person name="Ng W.-L."/>
            <person name="Kazmierczak K.M."/>
            <person name="Andrzejewski T.M."/>
            <person name="Davidsen T.M."/>
            <person name="Wayne K.J."/>
            <person name="Tettelin H."/>
            <person name="Glass J.I."/>
            <person name="Rusch D."/>
            <person name="Podicherti R."/>
            <person name="Tsui H.-C.T."/>
            <person name="Winkler M.E."/>
        </authorList>
    </citation>
    <scope>NUCLEOTIDE SEQUENCE</scope>
</reference>
<feature type="non-terminal residue" evidence="2">
    <location>
        <position position="1"/>
    </location>
</feature>
<keyword evidence="1" id="KW-0812">Transmembrane</keyword>
<protein>
    <submittedName>
        <fullName evidence="2">Uncharacterized protein</fullName>
    </submittedName>
</protein>
<keyword evidence="1" id="KW-0472">Membrane</keyword>
<dbReference type="EMBL" id="UINC01202231">
    <property type="protein sequence ID" value="SVE21930.1"/>
    <property type="molecule type" value="Genomic_DNA"/>
</dbReference>
<feature type="transmembrane region" description="Helical" evidence="1">
    <location>
        <begin position="13"/>
        <end position="39"/>
    </location>
</feature>
<dbReference type="AlphaFoldDB" id="A0A383BPZ9"/>
<gene>
    <name evidence="2" type="ORF">METZ01_LOCUS474784</name>
</gene>
<name>A0A383BPZ9_9ZZZZ</name>